<reference evidence="7 8" key="1">
    <citation type="submission" date="2011-08" db="EMBL/GenBank/DDBJ databases">
        <title>The Genome Sequence of Alistipes indistinctus YIT 12060.</title>
        <authorList>
            <consortium name="The Broad Institute Genome Sequencing Platform"/>
            <person name="Earl A."/>
            <person name="Ward D."/>
            <person name="Feldgarden M."/>
            <person name="Gevers D."/>
            <person name="Morotomi M."/>
            <person name="Young S.K."/>
            <person name="Zeng Q."/>
            <person name="Gargeya S."/>
            <person name="Fitzgerald M."/>
            <person name="Haas B."/>
            <person name="Abouelleil A."/>
            <person name="Alvarado L."/>
            <person name="Arachchi H.M."/>
            <person name="Berlin A."/>
            <person name="Brown A."/>
            <person name="Chapman S.B."/>
            <person name="Chen Z."/>
            <person name="Dunbar C."/>
            <person name="Freedman E."/>
            <person name="Gearin G."/>
            <person name="Gellesch M."/>
            <person name="Goldberg J."/>
            <person name="Griggs A."/>
            <person name="Gujja S."/>
            <person name="Heiman D."/>
            <person name="Howarth C."/>
            <person name="Larson L."/>
            <person name="Lui A."/>
            <person name="MacDonald P.J.P."/>
            <person name="Montmayeur A."/>
            <person name="Murphy C."/>
            <person name="Neiman D."/>
            <person name="Pearson M."/>
            <person name="Priest M."/>
            <person name="Roberts A."/>
            <person name="Saif S."/>
            <person name="Shea T."/>
            <person name="Shenoy N."/>
            <person name="Sisk P."/>
            <person name="Stolte C."/>
            <person name="Sykes S."/>
            <person name="Wortman J."/>
            <person name="Nusbaum C."/>
            <person name="Birren B."/>
        </authorList>
    </citation>
    <scope>NUCLEOTIDE SEQUENCE [LARGE SCALE GENOMIC DNA]</scope>
    <source>
        <strain evidence="7 8">YIT 12060</strain>
    </source>
</reference>
<evidence type="ECO:0000256" key="1">
    <source>
        <dbReference type="ARBA" id="ARBA00004141"/>
    </source>
</evidence>
<dbReference type="GO" id="GO:0022857">
    <property type="term" value="F:transmembrane transporter activity"/>
    <property type="evidence" value="ECO:0007669"/>
    <property type="project" value="InterPro"/>
</dbReference>
<feature type="transmembrane region" description="Helical" evidence="6">
    <location>
        <begin position="278"/>
        <end position="301"/>
    </location>
</feature>
<evidence type="ECO:0000256" key="5">
    <source>
        <dbReference type="ARBA" id="ARBA00023136"/>
    </source>
</evidence>
<dbReference type="SUPFAM" id="SSF103473">
    <property type="entry name" value="MFS general substrate transporter"/>
    <property type="match status" value="1"/>
</dbReference>
<dbReference type="PATRIC" id="fig|742725.3.peg.1715"/>
<keyword evidence="5 6" id="KW-0472">Membrane</keyword>
<feature type="transmembrane region" description="Helical" evidence="6">
    <location>
        <begin position="57"/>
        <end position="73"/>
    </location>
</feature>
<dbReference type="Proteomes" id="UP000006008">
    <property type="component" value="Unassembled WGS sequence"/>
</dbReference>
<dbReference type="InterPro" id="IPR011701">
    <property type="entry name" value="MFS"/>
</dbReference>
<comment type="subcellular location">
    <subcellularLocation>
        <location evidence="1">Membrane</location>
        <topology evidence="1">Multi-pass membrane protein</topology>
    </subcellularLocation>
</comment>
<feature type="transmembrane region" description="Helical" evidence="6">
    <location>
        <begin position="208"/>
        <end position="229"/>
    </location>
</feature>
<feature type="transmembrane region" description="Helical" evidence="6">
    <location>
        <begin position="241"/>
        <end position="257"/>
    </location>
</feature>
<dbReference type="OrthoDB" id="1404010at2"/>
<comment type="caution">
    <text evidence="7">The sequence shown here is derived from an EMBL/GenBank/DDBJ whole genome shotgun (WGS) entry which is preliminary data.</text>
</comment>
<evidence type="ECO:0000313" key="8">
    <source>
        <dbReference type="Proteomes" id="UP000006008"/>
    </source>
</evidence>
<dbReference type="GO" id="GO:0016020">
    <property type="term" value="C:membrane"/>
    <property type="evidence" value="ECO:0007669"/>
    <property type="project" value="UniProtKB-SubCell"/>
</dbReference>
<evidence type="ECO:0000313" key="7">
    <source>
        <dbReference type="EMBL" id="EHB91573.1"/>
    </source>
</evidence>
<dbReference type="GeneID" id="92815345"/>
<dbReference type="HOGENOM" id="CLU_037929_1_0_10"/>
<accession>G5HAF7</accession>
<feature type="transmembrane region" description="Helical" evidence="6">
    <location>
        <begin position="146"/>
        <end position="168"/>
    </location>
</feature>
<proteinExistence type="predicted"/>
<feature type="transmembrane region" description="Helical" evidence="6">
    <location>
        <begin position="497"/>
        <end position="515"/>
    </location>
</feature>
<dbReference type="EMBL" id="ADLD01000013">
    <property type="protein sequence ID" value="EHB91573.1"/>
    <property type="molecule type" value="Genomic_DNA"/>
</dbReference>
<keyword evidence="2" id="KW-0813">Transport</keyword>
<dbReference type="Gene3D" id="1.20.1250.20">
    <property type="entry name" value="MFS general substrate transporter like domains"/>
    <property type="match status" value="1"/>
</dbReference>
<dbReference type="RefSeq" id="WP_009134428.1">
    <property type="nucleotide sequence ID" value="NZ_CP102250.1"/>
</dbReference>
<feature type="transmembrane region" description="Helical" evidence="6">
    <location>
        <begin position="174"/>
        <end position="196"/>
    </location>
</feature>
<gene>
    <name evidence="7" type="ORF">HMPREF9450_01622</name>
</gene>
<dbReference type="PANTHER" id="PTHR42718:SF9">
    <property type="entry name" value="MAJOR FACILITATOR SUPERFAMILY MULTIDRUG TRANSPORTER MFSC"/>
    <property type="match status" value="1"/>
</dbReference>
<keyword evidence="8" id="KW-1185">Reference proteome</keyword>
<feature type="transmembrane region" description="Helical" evidence="6">
    <location>
        <begin position="17"/>
        <end position="37"/>
    </location>
</feature>
<dbReference type="STRING" id="742725.HMPREF9450_01622"/>
<dbReference type="AlphaFoldDB" id="G5HAF7"/>
<sequence>MAAAPLSVPIRPWVPRWLGILTAFVIMLPVILINGAYTGSAVEISSTLGVLGEDIRMAYYATAAGIAVSYPLVPDVRKAVTTKTVLLIDLLLQALLSFICAQTTQMDIVIVCSFWIGILKGFAMIEVINMVKPLFSPADIRSEFYAYFYPIVFSGGQLSIALTAQLAYHYQWQHMYYFIILLLLVAVMFVLLFFRYSRLPLRFPVHEIDGRSVLLISSVLLLSIYVATYGQMLDWFASKKLVVYTVLIPFLLWLFIHRQQTLPKPYLKLDVLNDIKPLVGYLYMMLAMFFSSTSTLVTNYVNTVLHVDNVHANLLYLGLIPGFAVGGAICYWWFRYQRWKFRFLIAGGMACFTAYLAILYFGISPDATYEILYLPTFLKGLGMMIIFIAFGIYVVEDLPPSLTIYNAFFLISFRSALAPALSTSFFSNLLYRLQQQGLTRLADHTTALDPLAAQQYDNALHSALAQGHGIDEAGQIATQSLYSTLQTQTMLLELKTIFGYLLIFAIVATVVSRFIPFHKTVKVRIVKTGEDMV</sequence>
<evidence type="ECO:0000256" key="2">
    <source>
        <dbReference type="ARBA" id="ARBA00022448"/>
    </source>
</evidence>
<evidence type="ECO:0000256" key="4">
    <source>
        <dbReference type="ARBA" id="ARBA00022989"/>
    </source>
</evidence>
<name>G5HAF7_9BACT</name>
<evidence type="ECO:0008006" key="9">
    <source>
        <dbReference type="Google" id="ProtNLM"/>
    </source>
</evidence>
<keyword evidence="3 6" id="KW-0812">Transmembrane</keyword>
<evidence type="ECO:0000256" key="6">
    <source>
        <dbReference type="SAM" id="Phobius"/>
    </source>
</evidence>
<feature type="transmembrane region" description="Helical" evidence="6">
    <location>
        <begin position="313"/>
        <end position="334"/>
    </location>
</feature>
<feature type="transmembrane region" description="Helical" evidence="6">
    <location>
        <begin position="373"/>
        <end position="395"/>
    </location>
</feature>
<organism evidence="7 8">
    <name type="scientific">Alistipes indistinctus YIT 12060</name>
    <dbReference type="NCBI Taxonomy" id="742725"/>
    <lineage>
        <taxon>Bacteria</taxon>
        <taxon>Pseudomonadati</taxon>
        <taxon>Bacteroidota</taxon>
        <taxon>Bacteroidia</taxon>
        <taxon>Bacteroidales</taxon>
        <taxon>Rikenellaceae</taxon>
        <taxon>Alistipes</taxon>
    </lineage>
</organism>
<dbReference type="Pfam" id="PF07690">
    <property type="entry name" value="MFS_1"/>
    <property type="match status" value="1"/>
</dbReference>
<dbReference type="PANTHER" id="PTHR42718">
    <property type="entry name" value="MAJOR FACILITATOR SUPERFAMILY MULTIDRUG TRANSPORTER MFSC"/>
    <property type="match status" value="1"/>
</dbReference>
<evidence type="ECO:0000256" key="3">
    <source>
        <dbReference type="ARBA" id="ARBA00022692"/>
    </source>
</evidence>
<feature type="transmembrane region" description="Helical" evidence="6">
    <location>
        <begin position="108"/>
        <end position="125"/>
    </location>
</feature>
<keyword evidence="4 6" id="KW-1133">Transmembrane helix</keyword>
<dbReference type="eggNOG" id="COG2814">
    <property type="taxonomic scope" value="Bacteria"/>
</dbReference>
<feature type="transmembrane region" description="Helical" evidence="6">
    <location>
        <begin position="341"/>
        <end position="361"/>
    </location>
</feature>
<dbReference type="InterPro" id="IPR036259">
    <property type="entry name" value="MFS_trans_sf"/>
</dbReference>
<feature type="transmembrane region" description="Helical" evidence="6">
    <location>
        <begin position="407"/>
        <end position="431"/>
    </location>
</feature>
<protein>
    <recommendedName>
        <fullName evidence="9">Major facilitator superfamily (MFS) profile domain-containing protein</fullName>
    </recommendedName>
</protein>